<name>A0A1M5NCZ0_9SPHI</name>
<sequence>MGMIAEYLMVDEETLDALMDLDNEALTNKLFEIEESGKFEFMDIDKLWDALHCFLTGVSASTPVENDKLSEAVVGIHNFNIEDENADFVTCTENEELPEIIAALEAIDFEKLSAEFDPMLLKKKKVYPNGIWEGDKAGLIEEMKTALNEILSFYKKALSTNHHVIVSIL</sequence>
<dbReference type="Proteomes" id="UP000184287">
    <property type="component" value="Unassembled WGS sequence"/>
</dbReference>
<dbReference type="RefSeq" id="WP_073237921.1">
    <property type="nucleotide sequence ID" value="NZ_FQUQ01000008.1"/>
</dbReference>
<evidence type="ECO:0008006" key="3">
    <source>
        <dbReference type="Google" id="ProtNLM"/>
    </source>
</evidence>
<gene>
    <name evidence="1" type="ORF">SAMN04488522_10891</name>
</gene>
<dbReference type="EMBL" id="FQUQ01000008">
    <property type="protein sequence ID" value="SHG87380.1"/>
    <property type="molecule type" value="Genomic_DNA"/>
</dbReference>
<dbReference type="InterPro" id="IPR015068">
    <property type="entry name" value="DUF1877"/>
</dbReference>
<proteinExistence type="predicted"/>
<accession>A0A1M5NCZ0</accession>
<protein>
    <recommendedName>
        <fullName evidence="3">DUF1877 family protein</fullName>
    </recommendedName>
</protein>
<reference evidence="2" key="1">
    <citation type="submission" date="2016-11" db="EMBL/GenBank/DDBJ databases">
        <authorList>
            <person name="Varghese N."/>
            <person name="Submissions S."/>
        </authorList>
    </citation>
    <scope>NUCLEOTIDE SEQUENCE [LARGE SCALE GENOMIC DNA]</scope>
    <source>
        <strain evidence="2">DSM 16990</strain>
    </source>
</reference>
<evidence type="ECO:0000313" key="2">
    <source>
        <dbReference type="Proteomes" id="UP000184287"/>
    </source>
</evidence>
<keyword evidence="2" id="KW-1185">Reference proteome</keyword>
<dbReference type="SUPFAM" id="SSF111069">
    <property type="entry name" value="Hypothetical protein yfbM"/>
    <property type="match status" value="1"/>
</dbReference>
<dbReference type="OrthoDB" id="289289at2"/>
<organism evidence="1 2">
    <name type="scientific">Pedobacter caeni</name>
    <dbReference type="NCBI Taxonomy" id="288992"/>
    <lineage>
        <taxon>Bacteria</taxon>
        <taxon>Pseudomonadati</taxon>
        <taxon>Bacteroidota</taxon>
        <taxon>Sphingobacteriia</taxon>
        <taxon>Sphingobacteriales</taxon>
        <taxon>Sphingobacteriaceae</taxon>
        <taxon>Pedobacter</taxon>
    </lineage>
</organism>
<dbReference type="Pfam" id="PF08974">
    <property type="entry name" value="DUF1877"/>
    <property type="match status" value="1"/>
</dbReference>
<evidence type="ECO:0000313" key="1">
    <source>
        <dbReference type="EMBL" id="SHG87380.1"/>
    </source>
</evidence>
<dbReference type="Gene3D" id="3.40.1760.10">
    <property type="entry name" value="YfbM-like super family"/>
    <property type="match status" value="1"/>
</dbReference>
<dbReference type="AlphaFoldDB" id="A0A1M5NCZ0"/>
<dbReference type="InterPro" id="IPR035944">
    <property type="entry name" value="YfbM-like_sf"/>
</dbReference>
<dbReference type="STRING" id="288992.SAMN04488522_10891"/>